<dbReference type="GO" id="GO:0005886">
    <property type="term" value="C:plasma membrane"/>
    <property type="evidence" value="ECO:0007669"/>
    <property type="project" value="UniProtKB-SubCell"/>
</dbReference>
<protein>
    <submittedName>
        <fullName evidence="16">Neural cell adhesion molecule 1a</fullName>
    </submittedName>
</protein>
<dbReference type="PANTHER" id="PTHR12231">
    <property type="entry name" value="CTX-RELATED TYPE I TRANSMEMBRANE PROTEIN"/>
    <property type="match status" value="1"/>
</dbReference>
<dbReference type="InterPro" id="IPR013783">
    <property type="entry name" value="Ig-like_fold"/>
</dbReference>
<dbReference type="PRINTS" id="PR01838">
    <property type="entry name" value="NCAMFAMILY"/>
</dbReference>
<name>A0A8D0CZL3_SANLU</name>
<evidence type="ECO:0000313" key="16">
    <source>
        <dbReference type="Ensembl" id="ENSSLUP00000027416.1"/>
    </source>
</evidence>
<feature type="compositionally biased region" description="Low complexity" evidence="12">
    <location>
        <begin position="761"/>
        <end position="787"/>
    </location>
</feature>
<feature type="domain" description="Ig-like" evidence="14">
    <location>
        <begin position="50"/>
        <end position="134"/>
    </location>
</feature>
<feature type="compositionally biased region" description="Polar residues" evidence="12">
    <location>
        <begin position="788"/>
        <end position="804"/>
    </location>
</feature>
<keyword evidence="8 13" id="KW-0472">Membrane</keyword>
<evidence type="ECO:0000256" key="2">
    <source>
        <dbReference type="ARBA" id="ARBA00022475"/>
    </source>
</evidence>
<reference evidence="16" key="2">
    <citation type="submission" date="2025-09" db="UniProtKB">
        <authorList>
            <consortium name="Ensembl"/>
        </authorList>
    </citation>
    <scope>IDENTIFICATION</scope>
</reference>
<dbReference type="InterPro" id="IPR007110">
    <property type="entry name" value="Ig-like_dom"/>
</dbReference>
<dbReference type="FunFam" id="2.60.40.10:FF:000149">
    <property type="entry name" value="neural cell adhesion molecule 1 isoform X2"/>
    <property type="match status" value="1"/>
</dbReference>
<keyword evidence="11" id="KW-0393">Immunoglobulin domain</keyword>
<evidence type="ECO:0000259" key="14">
    <source>
        <dbReference type="PROSITE" id="PS50835"/>
    </source>
</evidence>
<dbReference type="FunFam" id="2.60.40.10:FF:001932">
    <property type="entry name" value="Neural cell adhesion molecule 1a"/>
    <property type="match status" value="1"/>
</dbReference>
<reference evidence="16" key="1">
    <citation type="submission" date="2025-08" db="UniProtKB">
        <authorList>
            <consortium name="Ensembl"/>
        </authorList>
    </citation>
    <scope>IDENTIFICATION</scope>
</reference>
<feature type="domain" description="Fibronectin type-III" evidence="15">
    <location>
        <begin position="430"/>
        <end position="526"/>
    </location>
</feature>
<dbReference type="GeneTree" id="ENSGT00940000155743"/>
<dbReference type="SUPFAM" id="SSF49265">
    <property type="entry name" value="Fibronectin type III"/>
    <property type="match status" value="1"/>
</dbReference>
<gene>
    <name evidence="16" type="primary">ncam1a</name>
</gene>
<feature type="compositionally biased region" description="Polar residues" evidence="12">
    <location>
        <begin position="922"/>
        <end position="932"/>
    </location>
</feature>
<dbReference type="SUPFAM" id="SSF48726">
    <property type="entry name" value="Immunoglobulin"/>
    <property type="match status" value="5"/>
</dbReference>
<dbReference type="PROSITE" id="PS50853">
    <property type="entry name" value="FN3"/>
    <property type="match status" value="2"/>
</dbReference>
<evidence type="ECO:0000256" key="9">
    <source>
        <dbReference type="ARBA" id="ARBA00023157"/>
    </source>
</evidence>
<proteinExistence type="predicted"/>
<dbReference type="InterPro" id="IPR003961">
    <property type="entry name" value="FN3_dom"/>
</dbReference>
<sequence>MPDISVNRADETTSTLTIYHANVDTAGIYKCVAKSGDKEAQATVQVKIFQKITFASAPSPQEFNEGDDADIVCNVVSSPPPTIIWKHKGSKIQVAKDVRYKIMDNGHLQIRGIKKIDEGMYNCEARVMARGEIDFKMIKVVVNVLPTIRARLSEVNATADIGSSALLACDADGFPEPTVTWAHNNIVLETGDKYSLNEDGSELVIKDVKKVDEGDYTCIAKNKAGEKAEEVSLNVFVQPKITYLNNQTVSEFDEQVTLTCEALGDPTPTISWSFENRVFTEGEQSLDRNIVVRSHARVSSLTLKNIVFTYAGQYLCTASNSIGQDNQHMYLEVRYAPKIQGQVTVYTWEGNAANISCEVEAHPGASVVWFRDGLQLPSANTTNMKIYNTQTVSYLEITPDSQNDFGSYNCTATNAMGTDSKEFLLIQAEVPSSPEIQQVEPFSSTAVVAFEEPDSMGGVPIIKYKVEWRLPGQDWTGSEHDANDEMTTITIVGLKPETTYEVKMSAINGKGEGESSPASTFKTEPVREPSAPILEVKVQDRGNTLKVNWIKQDDGGSPIKHYLVRYKAKHVSDWKPEIRLPRNSEYVTLNGLDWNTEYEVHVVAENQQGKSEPAIISFRTATDPTTIPGLGTGAIVGILIVVFFLLLLGVDVTCYFLNKCGLLMCIAVNFCGKAGPGAKSKDIEEGKAAFTKDESKEPIVEVRTEEEHTPNQGGGGPTEPNETTPLTEPEPAAADTTSTVVNLLPCTATNSVAESFSTAQSSPASESTTLTTSASSPTKAAPANSSPKNSPAAQSSSLNANTQPDVGPLVDLSDTPKVPNPNPLASEPVSPPSTNADGPQSQRDPVKAPDSTQNKDSQVDAVGESLNDSLLTESSLFLSLSGSLSHSCVCPHSGKTVKDDNTKGQTEVKNATDEVKTVPNEAPQTNGNESKA</sequence>
<evidence type="ECO:0000256" key="8">
    <source>
        <dbReference type="ARBA" id="ARBA00023136"/>
    </source>
</evidence>
<feature type="compositionally biased region" description="Basic and acidic residues" evidence="12">
    <location>
        <begin position="685"/>
        <end position="709"/>
    </location>
</feature>
<evidence type="ECO:0000256" key="7">
    <source>
        <dbReference type="ARBA" id="ARBA00022989"/>
    </source>
</evidence>
<evidence type="ECO:0000259" key="15">
    <source>
        <dbReference type="PROSITE" id="PS50853"/>
    </source>
</evidence>
<feature type="region of interest" description="Disordered" evidence="12">
    <location>
        <begin position="685"/>
        <end position="736"/>
    </location>
</feature>
<dbReference type="Gene3D" id="2.60.40.10">
    <property type="entry name" value="Immunoglobulins"/>
    <property type="match status" value="7"/>
</dbReference>
<dbReference type="SMART" id="SM00409">
    <property type="entry name" value="IG"/>
    <property type="match status" value="5"/>
</dbReference>
<evidence type="ECO:0000313" key="17">
    <source>
        <dbReference type="Proteomes" id="UP000694568"/>
    </source>
</evidence>
<dbReference type="Proteomes" id="UP000694568">
    <property type="component" value="Unplaced"/>
</dbReference>
<comment type="subcellular location">
    <subcellularLocation>
        <location evidence="1">Cell membrane</location>
        <topology evidence="1">Single-pass membrane protein</topology>
    </subcellularLocation>
</comment>
<evidence type="ECO:0000256" key="4">
    <source>
        <dbReference type="ARBA" id="ARBA00022729"/>
    </source>
</evidence>
<evidence type="ECO:0000256" key="11">
    <source>
        <dbReference type="ARBA" id="ARBA00023319"/>
    </source>
</evidence>
<keyword evidence="7 13" id="KW-1133">Transmembrane helix</keyword>
<feature type="transmembrane region" description="Helical" evidence="13">
    <location>
        <begin position="634"/>
        <end position="657"/>
    </location>
</feature>
<feature type="region of interest" description="Disordered" evidence="12">
    <location>
        <begin position="508"/>
        <end position="528"/>
    </location>
</feature>
<feature type="domain" description="Fibronectin type-III" evidence="15">
    <location>
        <begin position="528"/>
        <end position="625"/>
    </location>
</feature>
<dbReference type="InterPro" id="IPR036179">
    <property type="entry name" value="Ig-like_dom_sf"/>
</dbReference>
<dbReference type="InterPro" id="IPR036116">
    <property type="entry name" value="FN3_sf"/>
</dbReference>
<dbReference type="Ensembl" id="ENSSLUT00000028304.1">
    <property type="protein sequence ID" value="ENSSLUP00000027416.1"/>
    <property type="gene ID" value="ENSSLUG00000011620.1"/>
</dbReference>
<dbReference type="Pfam" id="PF13927">
    <property type="entry name" value="Ig_3"/>
    <property type="match status" value="1"/>
</dbReference>
<evidence type="ECO:0000256" key="6">
    <source>
        <dbReference type="ARBA" id="ARBA00022889"/>
    </source>
</evidence>
<dbReference type="PROSITE" id="PS50835">
    <property type="entry name" value="IG_LIKE"/>
    <property type="match status" value="4"/>
</dbReference>
<dbReference type="GO" id="GO:0007155">
    <property type="term" value="P:cell adhesion"/>
    <property type="evidence" value="ECO:0007669"/>
    <property type="project" value="UniProtKB-KW"/>
</dbReference>
<evidence type="ECO:0000256" key="13">
    <source>
        <dbReference type="SAM" id="Phobius"/>
    </source>
</evidence>
<feature type="domain" description="Ig-like" evidence="14">
    <location>
        <begin position="337"/>
        <end position="424"/>
    </location>
</feature>
<keyword evidence="10" id="KW-0325">Glycoprotein</keyword>
<dbReference type="CDD" id="cd00063">
    <property type="entry name" value="FN3"/>
    <property type="match status" value="2"/>
</dbReference>
<dbReference type="PANTHER" id="PTHR12231:SF239">
    <property type="entry name" value="NEURAL CELL ADHESION MOLECULE 1"/>
    <property type="match status" value="1"/>
</dbReference>
<evidence type="ECO:0000256" key="12">
    <source>
        <dbReference type="SAM" id="MobiDB-lite"/>
    </source>
</evidence>
<dbReference type="InterPro" id="IPR003599">
    <property type="entry name" value="Ig_sub"/>
</dbReference>
<feature type="compositionally biased region" description="Low complexity" evidence="12">
    <location>
        <begin position="718"/>
        <end position="736"/>
    </location>
</feature>
<dbReference type="FunFam" id="2.60.40.10:FF:000173">
    <property type="entry name" value="Neural cell adhesion molecule 1"/>
    <property type="match status" value="1"/>
</dbReference>
<evidence type="ECO:0000256" key="3">
    <source>
        <dbReference type="ARBA" id="ARBA00022692"/>
    </source>
</evidence>
<dbReference type="InterPro" id="IPR013098">
    <property type="entry name" value="Ig_I-set"/>
</dbReference>
<keyword evidence="4" id="KW-0732">Signal</keyword>
<dbReference type="FunFam" id="2.60.40.10:FF:000032">
    <property type="entry name" value="palladin isoform X1"/>
    <property type="match status" value="1"/>
</dbReference>
<keyword evidence="5" id="KW-0677">Repeat</keyword>
<dbReference type="Pfam" id="PF00041">
    <property type="entry name" value="fn3"/>
    <property type="match status" value="2"/>
</dbReference>
<dbReference type="SMART" id="SM00408">
    <property type="entry name" value="IGc2"/>
    <property type="match status" value="4"/>
</dbReference>
<keyword evidence="2" id="KW-1003">Cell membrane</keyword>
<organism evidence="16 17">
    <name type="scientific">Sander lucioperca</name>
    <name type="common">Pike-perch</name>
    <name type="synonym">Perca lucioperca</name>
    <dbReference type="NCBI Taxonomy" id="283035"/>
    <lineage>
        <taxon>Eukaryota</taxon>
        <taxon>Metazoa</taxon>
        <taxon>Chordata</taxon>
        <taxon>Craniata</taxon>
        <taxon>Vertebrata</taxon>
        <taxon>Euteleostomi</taxon>
        <taxon>Actinopterygii</taxon>
        <taxon>Neopterygii</taxon>
        <taxon>Teleostei</taxon>
        <taxon>Neoteleostei</taxon>
        <taxon>Acanthomorphata</taxon>
        <taxon>Eupercaria</taxon>
        <taxon>Perciformes</taxon>
        <taxon>Percoidei</taxon>
        <taxon>Percidae</taxon>
        <taxon>Luciopercinae</taxon>
        <taxon>Sander</taxon>
    </lineage>
</organism>
<keyword evidence="17" id="KW-1185">Reference proteome</keyword>
<dbReference type="Pfam" id="PF07679">
    <property type="entry name" value="I-set"/>
    <property type="match status" value="3"/>
</dbReference>
<dbReference type="AlphaFoldDB" id="A0A8D0CZL3"/>
<keyword evidence="9" id="KW-1015">Disulfide bond</keyword>
<dbReference type="InterPro" id="IPR003598">
    <property type="entry name" value="Ig_sub2"/>
</dbReference>
<feature type="compositionally biased region" description="Polar residues" evidence="12">
    <location>
        <begin position="832"/>
        <end position="843"/>
    </location>
</feature>
<evidence type="ECO:0000256" key="10">
    <source>
        <dbReference type="ARBA" id="ARBA00023180"/>
    </source>
</evidence>
<feature type="region of interest" description="Disordered" evidence="12">
    <location>
        <begin position="883"/>
        <end position="932"/>
    </location>
</feature>
<dbReference type="InterPro" id="IPR051170">
    <property type="entry name" value="Neural/epithelial_adhesion"/>
</dbReference>
<keyword evidence="3 13" id="KW-0812">Transmembrane</keyword>
<keyword evidence="6" id="KW-0130">Cell adhesion</keyword>
<dbReference type="FunFam" id="2.60.40.10:FF:000086">
    <property type="entry name" value="Neural cell adhesion molecule 1"/>
    <property type="match status" value="1"/>
</dbReference>
<feature type="domain" description="Ig-like" evidence="14">
    <location>
        <begin position="146"/>
        <end position="234"/>
    </location>
</feature>
<evidence type="ECO:0000256" key="1">
    <source>
        <dbReference type="ARBA" id="ARBA00004162"/>
    </source>
</evidence>
<dbReference type="InterPro" id="IPR009138">
    <property type="entry name" value="Neural_cell_adh"/>
</dbReference>
<feature type="domain" description="Ig-like" evidence="14">
    <location>
        <begin position="239"/>
        <end position="332"/>
    </location>
</feature>
<feature type="region of interest" description="Disordered" evidence="12">
    <location>
        <begin position="757"/>
        <end position="866"/>
    </location>
</feature>
<accession>A0A8D0CZL3</accession>
<evidence type="ECO:0000256" key="5">
    <source>
        <dbReference type="ARBA" id="ARBA00022737"/>
    </source>
</evidence>
<dbReference type="SMART" id="SM00060">
    <property type="entry name" value="FN3"/>
    <property type="match status" value="2"/>
</dbReference>
<dbReference type="CDD" id="cd00096">
    <property type="entry name" value="Ig"/>
    <property type="match status" value="1"/>
</dbReference>